<dbReference type="InterPro" id="IPR023198">
    <property type="entry name" value="PGP-like_dom2"/>
</dbReference>
<dbReference type="InterPro" id="IPR006439">
    <property type="entry name" value="HAD-SF_hydro_IA"/>
</dbReference>
<protein>
    <submittedName>
        <fullName evidence="1">HAD family phosphatase</fullName>
    </submittedName>
</protein>
<reference evidence="2" key="1">
    <citation type="submission" date="2021-11" db="EMBL/GenBank/DDBJ databases">
        <title>Cultivation dependent microbiological survey of springs from the worlds oldest radium mine currently devoted to the extraction of radon-saturated water.</title>
        <authorList>
            <person name="Kapinusova G."/>
            <person name="Smrhova T."/>
            <person name="Strejcek M."/>
            <person name="Suman J."/>
            <person name="Jani K."/>
            <person name="Pajer P."/>
            <person name="Uhlik O."/>
        </authorList>
    </citation>
    <scope>NUCLEOTIDE SEQUENCE [LARGE SCALE GENOMIC DNA]</scope>
    <source>
        <strain evidence="2">J379</strain>
    </source>
</reference>
<dbReference type="NCBIfam" id="TIGR01549">
    <property type="entry name" value="HAD-SF-IA-v1"/>
    <property type="match status" value="1"/>
</dbReference>
<dbReference type="PANTHER" id="PTHR18901">
    <property type="entry name" value="2-DEOXYGLUCOSE-6-PHOSPHATE PHOSPHATASE 2"/>
    <property type="match status" value="1"/>
</dbReference>
<evidence type="ECO:0000313" key="2">
    <source>
        <dbReference type="Proteomes" id="UP001058860"/>
    </source>
</evidence>
<evidence type="ECO:0000313" key="1">
    <source>
        <dbReference type="EMBL" id="UUY03422.1"/>
    </source>
</evidence>
<dbReference type="InterPro" id="IPR036412">
    <property type="entry name" value="HAD-like_sf"/>
</dbReference>
<name>A0ABY5PFR7_9ACTN</name>
<dbReference type="PRINTS" id="PR00413">
    <property type="entry name" value="HADHALOGNASE"/>
</dbReference>
<dbReference type="Proteomes" id="UP001058860">
    <property type="component" value="Chromosome"/>
</dbReference>
<dbReference type="SFLD" id="SFLDG01129">
    <property type="entry name" value="C1.5:_HAD__Beta-PGM__Phosphata"/>
    <property type="match status" value="1"/>
</dbReference>
<accession>A0ABY5PFR7</accession>
<keyword evidence="2" id="KW-1185">Reference proteome</keyword>
<organism evidence="1 2">
    <name type="scientific">Svornostia abyssi</name>
    <dbReference type="NCBI Taxonomy" id="2898438"/>
    <lineage>
        <taxon>Bacteria</taxon>
        <taxon>Bacillati</taxon>
        <taxon>Actinomycetota</taxon>
        <taxon>Thermoleophilia</taxon>
        <taxon>Solirubrobacterales</taxon>
        <taxon>Baekduiaceae</taxon>
        <taxon>Svornostia</taxon>
    </lineage>
</organism>
<dbReference type="Gene3D" id="3.40.50.1000">
    <property type="entry name" value="HAD superfamily/HAD-like"/>
    <property type="match status" value="1"/>
</dbReference>
<dbReference type="CDD" id="cd07505">
    <property type="entry name" value="HAD_BPGM-like"/>
    <property type="match status" value="1"/>
</dbReference>
<dbReference type="Gene3D" id="1.10.150.240">
    <property type="entry name" value="Putative phosphatase, domain 2"/>
    <property type="match status" value="1"/>
</dbReference>
<gene>
    <name evidence="1" type="ORF">LRS13_22580</name>
</gene>
<dbReference type="InterPro" id="IPR023214">
    <property type="entry name" value="HAD_sf"/>
</dbReference>
<dbReference type="RefSeq" id="WP_353863928.1">
    <property type="nucleotide sequence ID" value="NZ_CP088295.1"/>
</dbReference>
<dbReference type="SUPFAM" id="SSF56784">
    <property type="entry name" value="HAD-like"/>
    <property type="match status" value="1"/>
</dbReference>
<dbReference type="SFLD" id="SFLDS00003">
    <property type="entry name" value="Haloacid_Dehalogenase"/>
    <property type="match status" value="1"/>
</dbReference>
<dbReference type="EMBL" id="CP088295">
    <property type="protein sequence ID" value="UUY03422.1"/>
    <property type="molecule type" value="Genomic_DNA"/>
</dbReference>
<dbReference type="SFLD" id="SFLDG01135">
    <property type="entry name" value="C1.5.6:_HAD__Beta-PGM__Phospha"/>
    <property type="match status" value="1"/>
</dbReference>
<dbReference type="NCBIfam" id="TIGR01509">
    <property type="entry name" value="HAD-SF-IA-v3"/>
    <property type="match status" value="1"/>
</dbReference>
<sequence>MSVAAVVFDMDGVLVDSEHLWDQARRELVAETGGVWPDGAETAMLGMSSKEWPVYVAETLRVPLSPAEINDDVVRRMRAGYARELPLIPGAVAAVERLAAAFPLGLASSSNREIIDLVLAESGLDTHFAATVSSEEVAAGKPSPDVYAACVAQLGVDPAACVAVEDSTNGILSAVAAGLAVVALPNPQYPPARGALGRAAHVISSLDELDADLVRRVRQ</sequence>
<dbReference type="PANTHER" id="PTHR18901:SF38">
    <property type="entry name" value="PSEUDOURIDINE-5'-PHOSPHATASE"/>
    <property type="match status" value="1"/>
</dbReference>
<proteinExistence type="predicted"/>
<dbReference type="Pfam" id="PF00702">
    <property type="entry name" value="Hydrolase"/>
    <property type="match status" value="1"/>
</dbReference>